<keyword evidence="3" id="KW-1185">Reference proteome</keyword>
<sequence length="466" mass="52797">MKKLLKTITSVVLASSILSGFSPLAAVEAQDGLPEMTTDEITLTFAGWEYIGVKELQAQRFMEKYPNITVEIVEIQQDGYMDQLVNMAAAGNLPDAFWYMGNVDIAIVNGWFGDMTEYWENDPDNELVLETLKDKGYLDGERKLSAAVSYQPMTVFLDEAVFERLNQPMPSVDWTYDEMIELMQTMTVPEQGIYGYNDFSQIMTYAPIVNTDADGEFGWDGETFDLTGEWADSMQQQAEYVRTGVHAPYFDTDEAEAAFGDRLLWAARSGRIAMQLDAWWTKDLFNSQEYIDSGIRFKPYPVPRGVNAETLHKPAYVDFGGISSATEYPREAYELLKFMGWGAEGWAVRLDAREVLMDDNGNMIFPYPNGLPLVNDEALWDRVAAELPQEDYYTNMLEVVREPIPLSGAVIPGFATWIDEIYFNGEYGNIEHAAYNGEVNPADVAQELTDLLNEYHQEALDELFFN</sequence>
<feature type="chain" id="PRO_5046211073" evidence="1">
    <location>
        <begin position="26"/>
        <end position="466"/>
    </location>
</feature>
<dbReference type="RefSeq" id="WP_313794864.1">
    <property type="nucleotide sequence ID" value="NZ_CP102453.1"/>
</dbReference>
<dbReference type="Gene3D" id="3.40.190.10">
    <property type="entry name" value="Periplasmic binding protein-like II"/>
    <property type="match status" value="1"/>
</dbReference>
<feature type="signal peptide" evidence="1">
    <location>
        <begin position="1"/>
        <end position="25"/>
    </location>
</feature>
<dbReference type="Proteomes" id="UP001315967">
    <property type="component" value="Chromosome"/>
</dbReference>
<organism evidence="2 3">
    <name type="scientific">Fundicoccus culcitae</name>
    <dbReference type="NCBI Taxonomy" id="2969821"/>
    <lineage>
        <taxon>Bacteria</taxon>
        <taxon>Bacillati</taxon>
        <taxon>Bacillota</taxon>
        <taxon>Bacilli</taxon>
        <taxon>Lactobacillales</taxon>
        <taxon>Aerococcaceae</taxon>
        <taxon>Fundicoccus</taxon>
    </lineage>
</organism>
<keyword evidence="1" id="KW-0732">Signal</keyword>
<accession>A0ABY5P9E8</accession>
<dbReference type="PANTHER" id="PTHR43649:SF12">
    <property type="entry name" value="DIACETYLCHITOBIOSE BINDING PROTEIN DASA"/>
    <property type="match status" value="1"/>
</dbReference>
<name>A0ABY5P9E8_9LACT</name>
<proteinExistence type="predicted"/>
<evidence type="ECO:0000313" key="3">
    <source>
        <dbReference type="Proteomes" id="UP001315967"/>
    </source>
</evidence>
<dbReference type="Pfam" id="PF01547">
    <property type="entry name" value="SBP_bac_1"/>
    <property type="match status" value="1"/>
</dbReference>
<evidence type="ECO:0000313" key="2">
    <source>
        <dbReference type="EMBL" id="UUX35376.1"/>
    </source>
</evidence>
<dbReference type="InterPro" id="IPR050490">
    <property type="entry name" value="Bact_solute-bd_prot1"/>
</dbReference>
<reference evidence="2 3" key="1">
    <citation type="submission" date="2022-08" db="EMBL/GenBank/DDBJ databases">
        <title>Aerococcaceae sp. nov isolated from spoiled eye mask.</title>
        <authorList>
            <person name="Zhou G."/>
            <person name="Xie X.-B."/>
            <person name="Shi Q.-S."/>
            <person name="Wang Y.-S."/>
            <person name="Wen X."/>
            <person name="Peng H."/>
            <person name="Yang X.-J."/>
            <person name="Tao H.-B."/>
            <person name="Huang X.-M."/>
        </authorList>
    </citation>
    <scope>NUCLEOTIDE SEQUENCE [LARGE SCALE GENOMIC DNA]</scope>
    <source>
        <strain evidence="3">DM20194951</strain>
    </source>
</reference>
<gene>
    <name evidence="2" type="ORF">NRE15_06950</name>
</gene>
<evidence type="ECO:0000256" key="1">
    <source>
        <dbReference type="SAM" id="SignalP"/>
    </source>
</evidence>
<dbReference type="SUPFAM" id="SSF53850">
    <property type="entry name" value="Periplasmic binding protein-like II"/>
    <property type="match status" value="1"/>
</dbReference>
<protein>
    <submittedName>
        <fullName evidence="2">Extracellular solute-binding protein</fullName>
    </submittedName>
</protein>
<dbReference type="PANTHER" id="PTHR43649">
    <property type="entry name" value="ARABINOSE-BINDING PROTEIN-RELATED"/>
    <property type="match status" value="1"/>
</dbReference>
<dbReference type="EMBL" id="CP102453">
    <property type="protein sequence ID" value="UUX35376.1"/>
    <property type="molecule type" value="Genomic_DNA"/>
</dbReference>
<dbReference type="InterPro" id="IPR006059">
    <property type="entry name" value="SBP"/>
</dbReference>